<dbReference type="PROSITE" id="PS00061">
    <property type="entry name" value="ADH_SHORT"/>
    <property type="match status" value="1"/>
</dbReference>
<proteinExistence type="inferred from homology"/>
<dbReference type="InterPro" id="IPR002347">
    <property type="entry name" value="SDR_fam"/>
</dbReference>
<accession>A0AAW8JKD7</accession>
<evidence type="ECO:0000313" key="5">
    <source>
        <dbReference type="EMBL" id="MDQ9072728.1"/>
    </source>
</evidence>
<dbReference type="Pfam" id="PF00106">
    <property type="entry name" value="adh_short"/>
    <property type="match status" value="1"/>
</dbReference>
<evidence type="ECO:0000313" key="6">
    <source>
        <dbReference type="Proteomes" id="UP001243195"/>
    </source>
</evidence>
<dbReference type="Proteomes" id="UP001243195">
    <property type="component" value="Unassembled WGS sequence"/>
</dbReference>
<dbReference type="PRINTS" id="PR00081">
    <property type="entry name" value="GDHRDH"/>
</dbReference>
<sequence length="277" mass="29706">MGKVNLKDKVVAVTGGARGIGLCISKALIAQGAKVVIGDIDIDLAQAEANKIGAKAFQLDVRDRESFQAFIDQSIQHYGNLYSLINNAGIMPMGAFLDEDPALADAQIDINFRGVVYGMQSALPTLLAQKKGHIINVASLAGRFALAGSAVYSGTKFAVVGLTEAVAGDYRDSGVDFSVIMPSKVSTELTSGLEEAGKIIPTVSPEQVADAVVHALIKPKLFVAVPDYLHTAYGFYALLPSWMQQGGRRLINDRRILNKMDKKAHESYANRIQKLAE</sequence>
<dbReference type="GO" id="GO:0016491">
    <property type="term" value="F:oxidoreductase activity"/>
    <property type="evidence" value="ECO:0007669"/>
    <property type="project" value="UniProtKB-KW"/>
</dbReference>
<dbReference type="RefSeq" id="WP_308956969.1">
    <property type="nucleotide sequence ID" value="NZ_JAVICY010000027.1"/>
</dbReference>
<evidence type="ECO:0000256" key="1">
    <source>
        <dbReference type="ARBA" id="ARBA00006484"/>
    </source>
</evidence>
<dbReference type="PANTHER" id="PTHR43391:SF14">
    <property type="entry name" value="DEHYDROGENASE_REDUCTASE SDR FAMILY PROTEIN 7-LIKE"/>
    <property type="match status" value="1"/>
</dbReference>
<dbReference type="CDD" id="cd05233">
    <property type="entry name" value="SDR_c"/>
    <property type="match status" value="1"/>
</dbReference>
<dbReference type="PRINTS" id="PR00080">
    <property type="entry name" value="SDRFAMILY"/>
</dbReference>
<protein>
    <submittedName>
        <fullName evidence="5">SDR family oxidoreductase</fullName>
    </submittedName>
</protein>
<evidence type="ECO:0000256" key="2">
    <source>
        <dbReference type="ARBA" id="ARBA00022857"/>
    </source>
</evidence>
<dbReference type="AlphaFoldDB" id="A0AAW8JKD7"/>
<name>A0AAW8JKD7_9GAMM</name>
<dbReference type="NCBIfam" id="NF005878">
    <property type="entry name" value="PRK07825.1"/>
    <property type="match status" value="1"/>
</dbReference>
<gene>
    <name evidence="5" type="ORF">RFH51_14815</name>
</gene>
<dbReference type="Gene3D" id="3.40.50.720">
    <property type="entry name" value="NAD(P)-binding Rossmann-like Domain"/>
    <property type="match status" value="1"/>
</dbReference>
<comment type="caution">
    <text evidence="5">The sequence shown here is derived from an EMBL/GenBank/DDBJ whole genome shotgun (WGS) entry which is preliminary data.</text>
</comment>
<dbReference type="SUPFAM" id="SSF51735">
    <property type="entry name" value="NAD(P)-binding Rossmann-fold domains"/>
    <property type="match status" value="1"/>
</dbReference>
<dbReference type="PANTHER" id="PTHR43391">
    <property type="entry name" value="RETINOL DEHYDROGENASE-RELATED"/>
    <property type="match status" value="1"/>
</dbReference>
<dbReference type="InterPro" id="IPR036291">
    <property type="entry name" value="NAD(P)-bd_dom_sf"/>
</dbReference>
<comment type="similarity">
    <text evidence="1 4">Belongs to the short-chain dehydrogenases/reductases (SDR) family.</text>
</comment>
<reference evidence="5" key="1">
    <citation type="submission" date="2023-08" db="EMBL/GenBank/DDBJ databases">
        <title>Emergence of clinically-relevant ST2 carbapenem-resistant Acinetobacter baumannii strains in hospital sewages in Zhejiang, East of China.</title>
        <authorList>
            <person name="Kaichao C."/>
            <person name="Zhang R."/>
        </authorList>
    </citation>
    <scope>NUCLEOTIDE SEQUENCE</scope>
    <source>
        <strain evidence="5">M-SY-60</strain>
    </source>
</reference>
<evidence type="ECO:0000256" key="3">
    <source>
        <dbReference type="ARBA" id="ARBA00023002"/>
    </source>
</evidence>
<keyword evidence="3" id="KW-0560">Oxidoreductase</keyword>
<evidence type="ECO:0000256" key="4">
    <source>
        <dbReference type="RuleBase" id="RU000363"/>
    </source>
</evidence>
<organism evidence="5 6">
    <name type="scientific">Acinetobacter gerneri</name>
    <dbReference type="NCBI Taxonomy" id="202952"/>
    <lineage>
        <taxon>Bacteria</taxon>
        <taxon>Pseudomonadati</taxon>
        <taxon>Pseudomonadota</taxon>
        <taxon>Gammaproteobacteria</taxon>
        <taxon>Moraxellales</taxon>
        <taxon>Moraxellaceae</taxon>
        <taxon>Acinetobacter</taxon>
    </lineage>
</organism>
<keyword evidence="2" id="KW-0521">NADP</keyword>
<dbReference type="InterPro" id="IPR020904">
    <property type="entry name" value="Sc_DH/Rdtase_CS"/>
</dbReference>
<dbReference type="EMBL" id="JAVIDA010000025">
    <property type="protein sequence ID" value="MDQ9072728.1"/>
    <property type="molecule type" value="Genomic_DNA"/>
</dbReference>